<dbReference type="SUPFAM" id="SSF51735">
    <property type="entry name" value="NAD(P)-binding Rossmann-fold domains"/>
    <property type="match status" value="1"/>
</dbReference>
<dbReference type="PANTHER" id="PTHR11695:SF294">
    <property type="entry name" value="RETICULON-4-INTERACTING PROTEIN 1, MITOCHONDRIAL"/>
    <property type="match status" value="1"/>
</dbReference>
<keyword evidence="1" id="KW-0560">Oxidoreductase</keyword>
<dbReference type="GO" id="GO:0005739">
    <property type="term" value="C:mitochondrion"/>
    <property type="evidence" value="ECO:0007669"/>
    <property type="project" value="TreeGrafter"/>
</dbReference>
<evidence type="ECO:0000313" key="4">
    <source>
        <dbReference type="EMBL" id="KAF2462005.1"/>
    </source>
</evidence>
<dbReference type="Pfam" id="PF08240">
    <property type="entry name" value="ADH_N"/>
    <property type="match status" value="1"/>
</dbReference>
<dbReference type="InterPro" id="IPR020843">
    <property type="entry name" value="ER"/>
</dbReference>
<sequence length="475" mass="50869">MESPAAHPRLGGCFLGRRPRRPHRATTARRARIRSASSLFFCAGLLRPPVHSGAPWRPAEATVVFGFDLYPGSDTYCTERQSTYVFSRHSQLPSVCVVESGDIHSPSRCTAFEHRSVAMSPLPTSMRAWSHTVRGNPSRVLTLSTLPVPTLPTPTSVLVRVNYAALSAGGAIMVYFAPFLFRKSPAVPELDFAGSIAQLGGSVTSSHPGLSLGTRVVGSLTVPAHMGGSGALAEYVAIEAENVVPIPDGVPLELAAGVPVSGCTAIEVVKAAQLKRGDAVLVNGASGGVGHIALQLAKLEVGESGRAVSVTSRRNVDLAKSLGADEAVDYELHQPVATYLKQNYANPRFSAVVDAYGLESMYTRSPDYLQPGRPYATVGIAFSSFSWSSLLLSVYKMFKYKLLPTWLGGVPRQFAQVTGVSNRDGINYLLGLVRDGKMKLVVDGGRPIAMEEVPEAFDLMLHKRARGKIIVKIQD</sequence>
<evidence type="ECO:0000256" key="1">
    <source>
        <dbReference type="ARBA" id="ARBA00023002"/>
    </source>
</evidence>
<dbReference type="OrthoDB" id="201656at2759"/>
<dbReference type="PANTHER" id="PTHR11695">
    <property type="entry name" value="ALCOHOL DEHYDROGENASE RELATED"/>
    <property type="match status" value="1"/>
</dbReference>
<dbReference type="Gene3D" id="3.90.180.10">
    <property type="entry name" value="Medium-chain alcohol dehydrogenases, catalytic domain"/>
    <property type="match status" value="1"/>
</dbReference>
<dbReference type="Gene3D" id="3.40.50.720">
    <property type="entry name" value="NAD(P)-binding Rossmann-like Domain"/>
    <property type="match status" value="1"/>
</dbReference>
<dbReference type="InterPro" id="IPR036291">
    <property type="entry name" value="NAD(P)-bd_dom_sf"/>
</dbReference>
<organism evidence="4 5">
    <name type="scientific">Lineolata rhizophorae</name>
    <dbReference type="NCBI Taxonomy" id="578093"/>
    <lineage>
        <taxon>Eukaryota</taxon>
        <taxon>Fungi</taxon>
        <taxon>Dikarya</taxon>
        <taxon>Ascomycota</taxon>
        <taxon>Pezizomycotina</taxon>
        <taxon>Dothideomycetes</taxon>
        <taxon>Dothideomycetes incertae sedis</taxon>
        <taxon>Lineolatales</taxon>
        <taxon>Lineolataceae</taxon>
        <taxon>Lineolata</taxon>
    </lineage>
</organism>
<dbReference type="CDD" id="cd08267">
    <property type="entry name" value="MDR1"/>
    <property type="match status" value="1"/>
</dbReference>
<proteinExistence type="predicted"/>
<dbReference type="SUPFAM" id="SSF50129">
    <property type="entry name" value="GroES-like"/>
    <property type="match status" value="1"/>
</dbReference>
<dbReference type="SMART" id="SM00829">
    <property type="entry name" value="PKS_ER"/>
    <property type="match status" value="1"/>
</dbReference>
<dbReference type="AlphaFoldDB" id="A0A6A6PDE2"/>
<dbReference type="InterPro" id="IPR002364">
    <property type="entry name" value="Quin_OxRdtase/zeta-crystal_CS"/>
</dbReference>
<dbReference type="EMBL" id="MU001670">
    <property type="protein sequence ID" value="KAF2462005.1"/>
    <property type="molecule type" value="Genomic_DNA"/>
</dbReference>
<protein>
    <recommendedName>
        <fullName evidence="3">Enoyl reductase (ER) domain-containing protein</fullName>
    </recommendedName>
</protein>
<dbReference type="GO" id="GO:0016491">
    <property type="term" value="F:oxidoreductase activity"/>
    <property type="evidence" value="ECO:0007669"/>
    <property type="project" value="UniProtKB-KW"/>
</dbReference>
<accession>A0A6A6PDE2</accession>
<name>A0A6A6PDE2_9PEZI</name>
<dbReference type="InterPro" id="IPR011032">
    <property type="entry name" value="GroES-like_sf"/>
</dbReference>
<evidence type="ECO:0000256" key="2">
    <source>
        <dbReference type="SAM" id="MobiDB-lite"/>
    </source>
</evidence>
<feature type="region of interest" description="Disordered" evidence="2">
    <location>
        <begin position="1"/>
        <end position="25"/>
    </location>
</feature>
<dbReference type="GO" id="GO:0008270">
    <property type="term" value="F:zinc ion binding"/>
    <property type="evidence" value="ECO:0007669"/>
    <property type="project" value="InterPro"/>
</dbReference>
<reference evidence="4" key="1">
    <citation type="journal article" date="2020" name="Stud. Mycol.">
        <title>101 Dothideomycetes genomes: a test case for predicting lifestyles and emergence of pathogens.</title>
        <authorList>
            <person name="Haridas S."/>
            <person name="Albert R."/>
            <person name="Binder M."/>
            <person name="Bloem J."/>
            <person name="Labutti K."/>
            <person name="Salamov A."/>
            <person name="Andreopoulos B."/>
            <person name="Baker S."/>
            <person name="Barry K."/>
            <person name="Bills G."/>
            <person name="Bluhm B."/>
            <person name="Cannon C."/>
            <person name="Castanera R."/>
            <person name="Culley D."/>
            <person name="Daum C."/>
            <person name="Ezra D."/>
            <person name="Gonzalez J."/>
            <person name="Henrissat B."/>
            <person name="Kuo A."/>
            <person name="Liang C."/>
            <person name="Lipzen A."/>
            <person name="Lutzoni F."/>
            <person name="Magnuson J."/>
            <person name="Mondo S."/>
            <person name="Nolan M."/>
            <person name="Ohm R."/>
            <person name="Pangilinan J."/>
            <person name="Park H.-J."/>
            <person name="Ramirez L."/>
            <person name="Alfaro M."/>
            <person name="Sun H."/>
            <person name="Tritt A."/>
            <person name="Yoshinaga Y."/>
            <person name="Zwiers L.-H."/>
            <person name="Turgeon B."/>
            <person name="Goodwin S."/>
            <person name="Spatafora J."/>
            <person name="Crous P."/>
            <person name="Grigoriev I."/>
        </authorList>
    </citation>
    <scope>NUCLEOTIDE SEQUENCE</scope>
    <source>
        <strain evidence="4">ATCC 16933</strain>
    </source>
</reference>
<dbReference type="Proteomes" id="UP000799766">
    <property type="component" value="Unassembled WGS sequence"/>
</dbReference>
<evidence type="ECO:0000313" key="5">
    <source>
        <dbReference type="Proteomes" id="UP000799766"/>
    </source>
</evidence>
<dbReference type="InterPro" id="IPR013154">
    <property type="entry name" value="ADH-like_N"/>
</dbReference>
<dbReference type="InterPro" id="IPR050700">
    <property type="entry name" value="YIM1/Zinc_Alcohol_DH_Fams"/>
</dbReference>
<gene>
    <name evidence="4" type="ORF">BDY21DRAFT_5568</name>
</gene>
<dbReference type="Pfam" id="PF13602">
    <property type="entry name" value="ADH_zinc_N_2"/>
    <property type="match status" value="1"/>
</dbReference>
<feature type="domain" description="Enoyl reductase (ER)" evidence="3">
    <location>
        <begin position="135"/>
        <end position="471"/>
    </location>
</feature>
<evidence type="ECO:0000259" key="3">
    <source>
        <dbReference type="SMART" id="SM00829"/>
    </source>
</evidence>
<keyword evidence="5" id="KW-1185">Reference proteome</keyword>
<dbReference type="PROSITE" id="PS01162">
    <property type="entry name" value="QOR_ZETA_CRYSTAL"/>
    <property type="match status" value="1"/>
</dbReference>